<evidence type="ECO:0000256" key="7">
    <source>
        <dbReference type="SAM" id="SignalP"/>
    </source>
</evidence>
<keyword evidence="7" id="KW-0732">Signal</keyword>
<keyword evidence="4" id="KW-0472">Membrane</keyword>
<evidence type="ECO:0000256" key="6">
    <source>
        <dbReference type="ARBA" id="ARBA00023180"/>
    </source>
</evidence>
<evidence type="ECO:0000256" key="2">
    <source>
        <dbReference type="ARBA" id="ARBA00022692"/>
    </source>
</evidence>
<evidence type="ECO:0000259" key="8">
    <source>
        <dbReference type="Pfam" id="PF01094"/>
    </source>
</evidence>
<name>A0AAD9QB98_ACRCE</name>
<dbReference type="InterPro" id="IPR001828">
    <property type="entry name" value="ANF_lig-bd_rcpt"/>
</dbReference>
<keyword evidence="3" id="KW-1133">Transmembrane helix</keyword>
<dbReference type="PRINTS" id="PR00248">
    <property type="entry name" value="GPCRMGR"/>
</dbReference>
<evidence type="ECO:0000256" key="4">
    <source>
        <dbReference type="ARBA" id="ARBA00023136"/>
    </source>
</evidence>
<dbReference type="InterPro" id="IPR050726">
    <property type="entry name" value="mGluR"/>
</dbReference>
<dbReference type="GO" id="GO:0004930">
    <property type="term" value="F:G protein-coupled receptor activity"/>
    <property type="evidence" value="ECO:0007669"/>
    <property type="project" value="InterPro"/>
</dbReference>
<sequence>MNRHFTIVQFIAVIIATLRSRECASGNENRYSSRRTPDYASTNKIVVFGALLPLRARNHFGKCEKLKDDKGTLWLSALNYAVDDVNRIWKMKFKSTLTLKVRDTCSDEQVALEQALDFAGGFRSGSTSTLATQENISNSDISAPALGVISVSVHEDASTLLSLFKVPQIIFGKREIYAKKKAKNIFQSISVGFYKAKALADLVKYFSWSAISVVYSISYKDDFESFLRISRIENLCITVKVNLSLSIAGETNYLGLESAVHKLFAEPQSTVVILFTGEEETKELLKSKLIKLHSSNQLE</sequence>
<evidence type="ECO:0000256" key="5">
    <source>
        <dbReference type="ARBA" id="ARBA00023170"/>
    </source>
</evidence>
<organism evidence="9 10">
    <name type="scientific">Acropora cervicornis</name>
    <name type="common">Staghorn coral</name>
    <dbReference type="NCBI Taxonomy" id="6130"/>
    <lineage>
        <taxon>Eukaryota</taxon>
        <taxon>Metazoa</taxon>
        <taxon>Cnidaria</taxon>
        <taxon>Anthozoa</taxon>
        <taxon>Hexacorallia</taxon>
        <taxon>Scleractinia</taxon>
        <taxon>Astrocoeniina</taxon>
        <taxon>Acroporidae</taxon>
        <taxon>Acropora</taxon>
    </lineage>
</organism>
<proteinExistence type="predicted"/>
<dbReference type="Proteomes" id="UP001249851">
    <property type="component" value="Unassembled WGS sequence"/>
</dbReference>
<dbReference type="AlphaFoldDB" id="A0AAD9QB98"/>
<dbReference type="InterPro" id="IPR000337">
    <property type="entry name" value="GPCR_3"/>
</dbReference>
<comment type="caution">
    <text evidence="9">The sequence shown here is derived from an EMBL/GenBank/DDBJ whole genome shotgun (WGS) entry which is preliminary data.</text>
</comment>
<comment type="subcellular location">
    <subcellularLocation>
        <location evidence="1">Membrane</location>
        <topology evidence="1">Multi-pass membrane protein</topology>
    </subcellularLocation>
</comment>
<dbReference type="InterPro" id="IPR028082">
    <property type="entry name" value="Peripla_BP_I"/>
</dbReference>
<dbReference type="PANTHER" id="PTHR24060">
    <property type="entry name" value="METABOTROPIC GLUTAMATE RECEPTOR"/>
    <property type="match status" value="1"/>
</dbReference>
<feature type="chain" id="PRO_5041951961" evidence="7">
    <location>
        <begin position="21"/>
        <end position="299"/>
    </location>
</feature>
<accession>A0AAD9QB98</accession>
<reference evidence="9" key="2">
    <citation type="journal article" date="2023" name="Science">
        <title>Genomic signatures of disease resistance in endangered staghorn corals.</title>
        <authorList>
            <person name="Vollmer S.V."/>
            <person name="Selwyn J.D."/>
            <person name="Despard B.A."/>
            <person name="Roesel C.L."/>
        </authorList>
    </citation>
    <scope>NUCLEOTIDE SEQUENCE</scope>
    <source>
        <strain evidence="9">K2</strain>
    </source>
</reference>
<keyword evidence="10" id="KW-1185">Reference proteome</keyword>
<dbReference type="SUPFAM" id="SSF53822">
    <property type="entry name" value="Periplasmic binding protein-like I"/>
    <property type="match status" value="1"/>
</dbReference>
<keyword evidence="5 9" id="KW-0675">Receptor</keyword>
<dbReference type="Gene3D" id="3.40.50.2300">
    <property type="match status" value="2"/>
</dbReference>
<evidence type="ECO:0000256" key="3">
    <source>
        <dbReference type="ARBA" id="ARBA00022989"/>
    </source>
</evidence>
<evidence type="ECO:0000313" key="9">
    <source>
        <dbReference type="EMBL" id="KAK2558060.1"/>
    </source>
</evidence>
<feature type="domain" description="Receptor ligand binding region" evidence="8">
    <location>
        <begin position="74"/>
        <end position="287"/>
    </location>
</feature>
<keyword evidence="2" id="KW-0812">Transmembrane</keyword>
<dbReference type="EMBL" id="JARQWQ010000046">
    <property type="protein sequence ID" value="KAK2558060.1"/>
    <property type="molecule type" value="Genomic_DNA"/>
</dbReference>
<dbReference type="GO" id="GO:0016020">
    <property type="term" value="C:membrane"/>
    <property type="evidence" value="ECO:0007669"/>
    <property type="project" value="UniProtKB-SubCell"/>
</dbReference>
<evidence type="ECO:0000256" key="1">
    <source>
        <dbReference type="ARBA" id="ARBA00004141"/>
    </source>
</evidence>
<gene>
    <name evidence="9" type="ORF">P5673_019629</name>
</gene>
<reference evidence="9" key="1">
    <citation type="journal article" date="2023" name="G3 (Bethesda)">
        <title>Whole genome assembly and annotation of the endangered Caribbean coral Acropora cervicornis.</title>
        <authorList>
            <person name="Selwyn J.D."/>
            <person name="Vollmer S.V."/>
        </authorList>
    </citation>
    <scope>NUCLEOTIDE SEQUENCE</scope>
    <source>
        <strain evidence="9">K2</strain>
    </source>
</reference>
<keyword evidence="6" id="KW-0325">Glycoprotein</keyword>
<protein>
    <submittedName>
        <fullName evidence="9">Metabotropic glutamate receptor 3</fullName>
    </submittedName>
</protein>
<feature type="signal peptide" evidence="7">
    <location>
        <begin position="1"/>
        <end position="20"/>
    </location>
</feature>
<dbReference type="Pfam" id="PF01094">
    <property type="entry name" value="ANF_receptor"/>
    <property type="match status" value="1"/>
</dbReference>
<evidence type="ECO:0000313" key="10">
    <source>
        <dbReference type="Proteomes" id="UP001249851"/>
    </source>
</evidence>